<gene>
    <name evidence="2" type="ORF">N5I27_03725</name>
</gene>
<feature type="region of interest" description="Disordered" evidence="1">
    <location>
        <begin position="1"/>
        <end position="27"/>
    </location>
</feature>
<organism evidence="2 3">
    <name type="scientific">Acinetobacter johnsonii</name>
    <dbReference type="NCBI Taxonomy" id="40214"/>
    <lineage>
        <taxon>Bacteria</taxon>
        <taxon>Pseudomonadati</taxon>
        <taxon>Pseudomonadota</taxon>
        <taxon>Gammaproteobacteria</taxon>
        <taxon>Moraxellales</taxon>
        <taxon>Moraxellaceae</taxon>
        <taxon>Acinetobacter</taxon>
    </lineage>
</organism>
<evidence type="ECO:0000256" key="1">
    <source>
        <dbReference type="SAM" id="MobiDB-lite"/>
    </source>
</evidence>
<evidence type="ECO:0000313" key="3">
    <source>
        <dbReference type="Proteomes" id="UP001161567"/>
    </source>
</evidence>
<proteinExistence type="predicted"/>
<dbReference type="AlphaFoldDB" id="A0AA42QT39"/>
<dbReference type="RefSeq" id="WP_279746433.1">
    <property type="nucleotide sequence ID" value="NZ_JAOCIL010000001.1"/>
</dbReference>
<protein>
    <submittedName>
        <fullName evidence="2">Uncharacterized protein</fullName>
    </submittedName>
</protein>
<dbReference type="EMBL" id="JAOCIL010000001">
    <property type="protein sequence ID" value="MDH1437535.1"/>
    <property type="molecule type" value="Genomic_DNA"/>
</dbReference>
<evidence type="ECO:0000313" key="2">
    <source>
        <dbReference type="EMBL" id="MDH1437535.1"/>
    </source>
</evidence>
<name>A0AA42QT39_ACIJO</name>
<dbReference type="Proteomes" id="UP001161567">
    <property type="component" value="Unassembled WGS sequence"/>
</dbReference>
<sequence>MNRIDSANARPDVNGTGKKGFHDNADLSGQDATYITPTWLNTIQEELSNLLELHGIQLDPNDNAQLYGLLATDADLLALSEAVEQRISALAAITATKAALDQSVSYLMAELGQHKTASNPHPQYLLASTFGVHLLMTANNQTTPIDDKHNVLGWNGVDGNWVLSTGTIDWGKSRSGSIEFSPFRAYGTFLLRSYISTADGYNINVRVLDENNNLIQVYPIASYTGGAKTVEIKEVFNIPKNAKAIIDWSVRAGYVKKAALSIGLYVDDRVKVFTPVGLTSIVDNTDFSESNSSTAESDYSSFPNYQWFYADVSGRYFELSALSTLESPVNKIPHYNRSLFASNLNEDLFIVVQVGKQTIESDYTPLDTQLLRAQTDEGGNVVVSVPYAMRNIETPNAETLVYTFAYYDDEIVLNGHTFPAGSLNGEQKIYSRL</sequence>
<comment type="caution">
    <text evidence="2">The sequence shown here is derived from an EMBL/GenBank/DDBJ whole genome shotgun (WGS) entry which is preliminary data.</text>
</comment>
<accession>A0AA42QT39</accession>
<reference evidence="2" key="1">
    <citation type="submission" date="2022-09" db="EMBL/GenBank/DDBJ databases">
        <title>Intensive care unit water sources are persistently colonized with multi-drug resistant bacteria and are the site of extensive horizontal gene transfer of antibiotic resistance genes.</title>
        <authorList>
            <person name="Diorio-Toth L."/>
        </authorList>
    </citation>
    <scope>NUCLEOTIDE SEQUENCE</scope>
    <source>
        <strain evidence="2">GD03725</strain>
    </source>
</reference>